<dbReference type="GO" id="GO:0006605">
    <property type="term" value="P:protein targeting"/>
    <property type="evidence" value="ECO:0007669"/>
    <property type="project" value="InterPro"/>
</dbReference>
<gene>
    <name evidence="6" type="primary">secA_1</name>
    <name evidence="6" type="ORF">g.83584</name>
</gene>
<dbReference type="GO" id="GO:0016020">
    <property type="term" value="C:membrane"/>
    <property type="evidence" value="ECO:0007669"/>
    <property type="project" value="InterPro"/>
</dbReference>
<dbReference type="Pfam" id="PF07517">
    <property type="entry name" value="SecA_DEAD"/>
    <property type="match status" value="1"/>
</dbReference>
<sequence>MRNKKLELSSANVERIVDDICGHSFEPEEWLVETASKLNIQFKEFRDDLRQHKNEWSSIEYRKRLAFHYYNLGFIFNELLRKHKIDCQSVVQWMVKCQVVLKEIPQYQKTEDLLKLAEDIERTLIKVELVRDQLRAARDVYKNSGEETDVQKVAASILALGDVTEDVAFTEYLSRCGSDDKKRVVRTLRNITLLKSITFLEDCLSNFHSNPISAAIHSCSLSKAYFAAGIPNLGKRFENTSERLMKTCLTSKNNNTDTKQKLKNIILEQVKDRRHLQQVKNVIIEEMHNKPLTSIDMAYIERKYSKFCSQEFVDESVIYFSILKENKNRQIIMDILPQLKLCDSLLRVPQPLNQLDYYVLMKHNYKLVKPEDASKSLRNMKLKCFEIVVEYVELAKKELTFIEVFIEFMDSFKDTQYLEKVLDLRHFCVTESSFGDLIRRVLHLEIDTFGPHLIAVQQAAKPLQNEDDSFYINKFKELIISYLKSPEIRLLQIDGRVVLEVCSKKIVLSEILRQERFNEMLSCERPSCEEVRFIATNAIHVNEHFQKSMWHGKNIVVMTKTVFVHDQISWDVSGNGGRVLFSSEAGTGPSGVGDAGRDGEAGESGGNVLLLADSIVNSNNLTIISNGGAGGMGQTGGNGRDGIDGNSIDEKTFCSKFPPTANFNPLRRGRSVLTTMLSIEGYHSSIKLKWYKRPATRYAFRDSVCTEKNLDNIFQDIIRSFGIGRYANLQDLMSDYVSQGRNLDRILTEDFDPNDDPCKGNIFIEAVTYEGNEITFSFQRDEAFAKCQSFLLFKGANGKPGLKGGEYGMGGQGGFPGEISIRITGDSCATSSVPDVITVGSPGAEGAPGLGGKYGNHGKNGGDMGYLDYFISGIVTTTWPKNFGFRGDSKISLGYHEKDDGNRIWCPYRKYQNWSTGYVSMRTSPNEHTYSEEYQERTSRRSNTSRETHSKATRKKTISHSNVLQHYRQQFNSIENASLSNLYDELDNTNAQAVLAIEENQKMQDEVVINAQVMRCATFRQERNRIQDPETFISVDPTKKEENVNHIINELVEKPLLNDTSWLALNKVCVTKIQLEVLYGILENVKHSYKKDAIMIYVRDLLLEKYRFVSLCEISRELESRETPIDSSVCDIGLVATIRYLIKGNDESNEISHRILGTLNQYIFNDNEEQREKLSKFCKNEMIYNGQVLKIFKTFIFEAGNLEESSQTTKFWYQKYRYFTEKEKLGLPVFPESLEKLDREFSSQILSENPDSDRAVISDFILHMEKKGSEAVSCLELLAYLFNVNIRLYSPIENQQFSYVLKENLNPDCQQCYHLLTDCDKKRTLLEVDVDYWKLETQRRIEGIVFSRIIRATEQFLKKEEFDSYLDMKAYLDNQRSTTDEELKLLPKPVSGLKTTIDEILQYFTNFEDKIVLEPQLYKLTPDYLGKTDILENILKRFSIEGNHISAQELLRLVNSVLQSAVEGKKNTDLYRWIVTAYPQDQWINELLLMDIETLYKRSLCEKTKWRQCLRKIKNKAVLIVVRDKIRAVDPEKPLSVTCISDIFYLLSKIPTKKFRMGELDLAEWPYALREKYWKYRLSSLTTWKEDELLTSAYFTLSIENVYGSEIIEKFIQLLDDKKFRITPAQMSSILSNFNDERWNLSEVELEFLFNSNTIEDWIEKMQNKYFGRMEVRNTNILVELVKVNANTSANVKAMLPKVRDELNTILKTDFCSAIFENTGAGSTSIQGYCEDHISRWVQKFKNKIKSFSDVSEKIHFLDNMNGEALAVISRGIELKRGFRLRDTQRLTVMILLQNARSTLAQVATGEGKSLIVVAASIIKALKGEKVDIITSSSVLAKRDATDNADIYNLFGIEVSHNCNDDVEVRKAAYSGNQVVYGDLSDFQRDYLLHEFYNINVLGDRNLESVVVDEVDSMLLDKGNNMLYLSHSIPGLDKLESLYLYIWQWINQPCRNEAGVFRTFDAKAIKESVLFDLFGMIGKKEIKSLDTGMSDVQAGSIWELLVRHAIIDSQSRPTVDEVNRQRIEEALSPDFTAYTDRLLYLITQCISRERHLQVPNCLKKFVELHLDMWIDNAITAYFMKAGEHYVVDVDRTGTSNDRNPNITI</sequence>
<protein>
    <submittedName>
        <fullName evidence="6">Protein translocase subunit SecA</fullName>
    </submittedName>
</protein>
<feature type="non-terminal residue" evidence="6">
    <location>
        <position position="2104"/>
    </location>
</feature>
<dbReference type="EMBL" id="GDHC01002112">
    <property type="protein sequence ID" value="JAQ16517.1"/>
    <property type="molecule type" value="Transcribed_RNA"/>
</dbReference>
<evidence type="ECO:0000256" key="2">
    <source>
        <dbReference type="ARBA" id="ARBA00023010"/>
    </source>
</evidence>
<organism evidence="6">
    <name type="scientific">Lygus hesperus</name>
    <name type="common">Western plant bug</name>
    <dbReference type="NCBI Taxonomy" id="30085"/>
    <lineage>
        <taxon>Eukaryota</taxon>
        <taxon>Metazoa</taxon>
        <taxon>Ecdysozoa</taxon>
        <taxon>Arthropoda</taxon>
        <taxon>Hexapoda</taxon>
        <taxon>Insecta</taxon>
        <taxon>Pterygota</taxon>
        <taxon>Neoptera</taxon>
        <taxon>Paraneoptera</taxon>
        <taxon>Hemiptera</taxon>
        <taxon>Heteroptera</taxon>
        <taxon>Panheteroptera</taxon>
        <taxon>Cimicomorpha</taxon>
        <taxon>Miridae</taxon>
        <taxon>Mirini</taxon>
        <taxon>Lygus</taxon>
    </lineage>
</organism>
<dbReference type="PANTHER" id="PTHR30612">
    <property type="entry name" value="SECA INNER MEMBRANE COMPONENT OF SEC PROTEIN SECRETION SYSTEM"/>
    <property type="match status" value="1"/>
</dbReference>
<dbReference type="InterPro" id="IPR014001">
    <property type="entry name" value="Helicase_ATP-bd"/>
</dbReference>
<keyword evidence="1" id="KW-0813">Transport</keyword>
<dbReference type="PROSITE" id="PS51192">
    <property type="entry name" value="HELICASE_ATP_BIND_1"/>
    <property type="match status" value="1"/>
</dbReference>
<dbReference type="GO" id="GO:0006886">
    <property type="term" value="P:intracellular protein transport"/>
    <property type="evidence" value="ECO:0007669"/>
    <property type="project" value="InterPro"/>
</dbReference>
<dbReference type="GO" id="GO:0017038">
    <property type="term" value="P:protein import"/>
    <property type="evidence" value="ECO:0007669"/>
    <property type="project" value="InterPro"/>
</dbReference>
<feature type="domain" description="Helicase ATP-binding" evidence="4">
    <location>
        <begin position="1790"/>
        <end position="1936"/>
    </location>
</feature>
<name>A0A146MCH1_LYGHE</name>
<evidence type="ECO:0000313" key="6">
    <source>
        <dbReference type="EMBL" id="JAQ16517.1"/>
    </source>
</evidence>
<reference evidence="6" key="1">
    <citation type="journal article" date="2016" name="Gigascience">
        <title>De novo construction of an expanded transcriptome assembly for the western tarnished plant bug, Lygus hesperus.</title>
        <authorList>
            <person name="Tassone E.E."/>
            <person name="Geib S.M."/>
            <person name="Hall B."/>
            <person name="Fabrick J.A."/>
            <person name="Brent C.S."/>
            <person name="Hull J.J."/>
        </authorList>
    </citation>
    <scope>NUCLEOTIDE SEQUENCE</scope>
</reference>
<keyword evidence="2" id="KW-0811">Translocation</keyword>
<dbReference type="InterPro" id="IPR014018">
    <property type="entry name" value="SecA_motor_DEAD"/>
</dbReference>
<dbReference type="InterPro" id="IPR000185">
    <property type="entry name" value="SecA"/>
</dbReference>
<feature type="region of interest" description="Disordered" evidence="3">
    <location>
        <begin position="926"/>
        <end position="959"/>
    </location>
</feature>
<dbReference type="PROSITE" id="PS51196">
    <property type="entry name" value="SECA_MOTOR_DEAD"/>
    <property type="match status" value="1"/>
</dbReference>
<feature type="domain" description="SecA family profile" evidence="5">
    <location>
        <begin position="1694"/>
        <end position="2104"/>
    </location>
</feature>
<dbReference type="PANTHER" id="PTHR30612:SF0">
    <property type="entry name" value="CHLOROPLAST PROTEIN-TRANSPORTING ATPASE"/>
    <property type="match status" value="1"/>
</dbReference>
<dbReference type="Gene3D" id="3.40.50.300">
    <property type="entry name" value="P-loop containing nucleotide triphosphate hydrolases"/>
    <property type="match status" value="1"/>
</dbReference>
<keyword evidence="1" id="KW-0653">Protein transport</keyword>
<dbReference type="SUPFAM" id="SSF52540">
    <property type="entry name" value="P-loop containing nucleoside triphosphate hydrolases"/>
    <property type="match status" value="1"/>
</dbReference>
<evidence type="ECO:0000256" key="1">
    <source>
        <dbReference type="ARBA" id="ARBA00022927"/>
    </source>
</evidence>
<evidence type="ECO:0000256" key="3">
    <source>
        <dbReference type="SAM" id="MobiDB-lite"/>
    </source>
</evidence>
<dbReference type="SMART" id="SM00957">
    <property type="entry name" value="SecA_DEAD"/>
    <property type="match status" value="1"/>
</dbReference>
<dbReference type="InterPro" id="IPR027417">
    <property type="entry name" value="P-loop_NTPase"/>
</dbReference>
<proteinExistence type="predicted"/>
<evidence type="ECO:0000259" key="5">
    <source>
        <dbReference type="PROSITE" id="PS51196"/>
    </source>
</evidence>
<dbReference type="GO" id="GO:0005524">
    <property type="term" value="F:ATP binding"/>
    <property type="evidence" value="ECO:0007669"/>
    <property type="project" value="InterPro"/>
</dbReference>
<feature type="compositionally biased region" description="Basic and acidic residues" evidence="3">
    <location>
        <begin position="929"/>
        <end position="950"/>
    </location>
</feature>
<dbReference type="InterPro" id="IPR011115">
    <property type="entry name" value="SecA_DEAD"/>
</dbReference>
<evidence type="ECO:0000259" key="4">
    <source>
        <dbReference type="PROSITE" id="PS51192"/>
    </source>
</evidence>
<accession>A0A146MCH1</accession>